<dbReference type="PRINTS" id="PR01038">
    <property type="entry name" value="TRNASYNTHARG"/>
</dbReference>
<dbReference type="GO" id="GO:0006420">
    <property type="term" value="P:arginyl-tRNA aminoacylation"/>
    <property type="evidence" value="ECO:0007669"/>
    <property type="project" value="InterPro"/>
</dbReference>
<dbReference type="InterPro" id="IPR014729">
    <property type="entry name" value="Rossmann-like_a/b/a_fold"/>
</dbReference>
<accession>A0A6A5KJU1</accession>
<dbReference type="GO" id="GO:0005524">
    <property type="term" value="F:ATP binding"/>
    <property type="evidence" value="ECO:0007669"/>
    <property type="project" value="UniProtKB-KW"/>
</dbReference>
<dbReference type="Gene3D" id="3.40.50.620">
    <property type="entry name" value="HUPs"/>
    <property type="match status" value="1"/>
</dbReference>
<dbReference type="Gene3D" id="3.30.1360.70">
    <property type="entry name" value="Arginyl tRNA synthetase N-terminal domain"/>
    <property type="match status" value="1"/>
</dbReference>
<keyword evidence="6 10" id="KW-0648">Protein biosynthesis</keyword>
<feature type="compositionally biased region" description="Polar residues" evidence="12">
    <location>
        <begin position="30"/>
        <end position="49"/>
    </location>
</feature>
<evidence type="ECO:0000313" key="16">
    <source>
        <dbReference type="Proteomes" id="UP000800040"/>
    </source>
</evidence>
<dbReference type="SUPFAM" id="SSF47323">
    <property type="entry name" value="Anticodon-binding domain of a subclass of class I aminoacyl-tRNA synthetases"/>
    <property type="match status" value="1"/>
</dbReference>
<dbReference type="EC" id="6.1.1.19" evidence="2"/>
<feature type="domain" description="DALR anticodon binding" evidence="13">
    <location>
        <begin position="630"/>
        <end position="752"/>
    </location>
</feature>
<dbReference type="AlphaFoldDB" id="A0A6A5KJU1"/>
<evidence type="ECO:0000256" key="7">
    <source>
        <dbReference type="ARBA" id="ARBA00023146"/>
    </source>
</evidence>
<evidence type="ECO:0000256" key="11">
    <source>
        <dbReference type="SAM" id="Coils"/>
    </source>
</evidence>
<feature type="domain" description="Arginyl tRNA synthetase N-terminal" evidence="14">
    <location>
        <begin position="137"/>
        <end position="218"/>
    </location>
</feature>
<evidence type="ECO:0000256" key="5">
    <source>
        <dbReference type="ARBA" id="ARBA00022840"/>
    </source>
</evidence>
<feature type="region of interest" description="Disordered" evidence="12">
    <location>
        <begin position="30"/>
        <end position="50"/>
    </location>
</feature>
<dbReference type="SUPFAM" id="SSF55190">
    <property type="entry name" value="Arginyl-tRNA synthetase (ArgRS), N-terminal 'additional' domain"/>
    <property type="match status" value="1"/>
</dbReference>
<dbReference type="GO" id="GO:0032543">
    <property type="term" value="P:mitochondrial translation"/>
    <property type="evidence" value="ECO:0007669"/>
    <property type="project" value="TreeGrafter"/>
</dbReference>
<dbReference type="InterPro" id="IPR036695">
    <property type="entry name" value="Arg-tRNA-synth_N_sf"/>
</dbReference>
<dbReference type="GO" id="GO:0005739">
    <property type="term" value="C:mitochondrion"/>
    <property type="evidence" value="ECO:0007669"/>
    <property type="project" value="TreeGrafter"/>
</dbReference>
<dbReference type="Proteomes" id="UP000800040">
    <property type="component" value="Unassembled WGS sequence"/>
</dbReference>
<gene>
    <name evidence="15" type="ORF">BDW02DRAFT_567126</name>
</gene>
<proteinExistence type="inferred from homology"/>
<dbReference type="PROSITE" id="PS00178">
    <property type="entry name" value="AA_TRNA_LIGASE_I"/>
    <property type="match status" value="1"/>
</dbReference>
<name>A0A6A5KJU1_9PLEO</name>
<evidence type="ECO:0000259" key="13">
    <source>
        <dbReference type="SMART" id="SM00836"/>
    </source>
</evidence>
<dbReference type="InterPro" id="IPR005148">
    <property type="entry name" value="Arg-tRNA-synth_N"/>
</dbReference>
<dbReference type="InterPro" id="IPR001278">
    <property type="entry name" value="Arg-tRNA-ligase"/>
</dbReference>
<dbReference type="Pfam" id="PF05746">
    <property type="entry name" value="DALR_1"/>
    <property type="match status" value="1"/>
</dbReference>
<dbReference type="CDD" id="cd07956">
    <property type="entry name" value="Anticodon_Ia_Arg"/>
    <property type="match status" value="1"/>
</dbReference>
<keyword evidence="4 10" id="KW-0547">Nucleotide-binding</keyword>
<keyword evidence="3 10" id="KW-0436">Ligase</keyword>
<dbReference type="InterPro" id="IPR008909">
    <property type="entry name" value="DALR_anticod-bd"/>
</dbReference>
<keyword evidence="7 10" id="KW-0030">Aminoacyl-tRNA synthetase</keyword>
<dbReference type="SUPFAM" id="SSF52374">
    <property type="entry name" value="Nucleotidylyl transferase"/>
    <property type="match status" value="1"/>
</dbReference>
<reference evidence="15" key="1">
    <citation type="submission" date="2020-01" db="EMBL/GenBank/DDBJ databases">
        <authorList>
            <consortium name="DOE Joint Genome Institute"/>
            <person name="Haridas S."/>
            <person name="Albert R."/>
            <person name="Binder M."/>
            <person name="Bloem J."/>
            <person name="Labutti K."/>
            <person name="Salamov A."/>
            <person name="Andreopoulos B."/>
            <person name="Baker S.E."/>
            <person name="Barry K."/>
            <person name="Bills G."/>
            <person name="Bluhm B.H."/>
            <person name="Cannon C."/>
            <person name="Castanera R."/>
            <person name="Culley D.E."/>
            <person name="Daum C."/>
            <person name="Ezra D."/>
            <person name="Gonzalez J.B."/>
            <person name="Henrissat B."/>
            <person name="Kuo A."/>
            <person name="Liang C."/>
            <person name="Lipzen A."/>
            <person name="Lutzoni F."/>
            <person name="Magnuson J."/>
            <person name="Mondo S."/>
            <person name="Nolan M."/>
            <person name="Ohm R."/>
            <person name="Pangilinan J."/>
            <person name="Park H.-J."/>
            <person name="Ramirez L."/>
            <person name="Alfaro M."/>
            <person name="Sun H."/>
            <person name="Tritt A."/>
            <person name="Yoshinaga Y."/>
            <person name="Zwiers L.-H."/>
            <person name="Turgeon B.G."/>
            <person name="Goodwin S.B."/>
            <person name="Spatafora J.W."/>
            <person name="Crous P.W."/>
            <person name="Grigoriev I.V."/>
        </authorList>
    </citation>
    <scope>NUCLEOTIDE SEQUENCE</scope>
    <source>
        <strain evidence="15">P77</strain>
    </source>
</reference>
<dbReference type="InterPro" id="IPR009080">
    <property type="entry name" value="tRNAsynth_Ia_anticodon-bd"/>
</dbReference>
<evidence type="ECO:0000256" key="6">
    <source>
        <dbReference type="ARBA" id="ARBA00022917"/>
    </source>
</evidence>
<evidence type="ECO:0000256" key="9">
    <source>
        <dbReference type="ARBA" id="ARBA00049339"/>
    </source>
</evidence>
<evidence type="ECO:0000256" key="4">
    <source>
        <dbReference type="ARBA" id="ARBA00022741"/>
    </source>
</evidence>
<dbReference type="Gene3D" id="1.10.730.10">
    <property type="entry name" value="Isoleucyl-tRNA Synthetase, Domain 1"/>
    <property type="match status" value="1"/>
</dbReference>
<organism evidence="15 16">
    <name type="scientific">Decorospora gaudefroyi</name>
    <dbReference type="NCBI Taxonomy" id="184978"/>
    <lineage>
        <taxon>Eukaryota</taxon>
        <taxon>Fungi</taxon>
        <taxon>Dikarya</taxon>
        <taxon>Ascomycota</taxon>
        <taxon>Pezizomycotina</taxon>
        <taxon>Dothideomycetes</taxon>
        <taxon>Pleosporomycetidae</taxon>
        <taxon>Pleosporales</taxon>
        <taxon>Pleosporineae</taxon>
        <taxon>Pleosporaceae</taxon>
        <taxon>Decorospora</taxon>
    </lineage>
</organism>
<evidence type="ECO:0000256" key="2">
    <source>
        <dbReference type="ARBA" id="ARBA00012837"/>
    </source>
</evidence>
<dbReference type="FunFam" id="1.10.730.10:FF:000006">
    <property type="entry name" value="Arginyl-tRNA synthetase 2, mitochondrial"/>
    <property type="match status" value="1"/>
</dbReference>
<comment type="catalytic activity">
    <reaction evidence="9">
        <text>tRNA(Arg) + L-arginine + ATP = L-arginyl-tRNA(Arg) + AMP + diphosphate</text>
        <dbReference type="Rhea" id="RHEA:20301"/>
        <dbReference type="Rhea" id="RHEA-COMP:9658"/>
        <dbReference type="Rhea" id="RHEA-COMP:9673"/>
        <dbReference type="ChEBI" id="CHEBI:30616"/>
        <dbReference type="ChEBI" id="CHEBI:32682"/>
        <dbReference type="ChEBI" id="CHEBI:33019"/>
        <dbReference type="ChEBI" id="CHEBI:78442"/>
        <dbReference type="ChEBI" id="CHEBI:78513"/>
        <dbReference type="ChEBI" id="CHEBI:456215"/>
        <dbReference type="EC" id="6.1.1.19"/>
    </reaction>
</comment>
<protein>
    <recommendedName>
        <fullName evidence="2">arginine--tRNA ligase</fullName>
        <ecNumber evidence="2">6.1.1.19</ecNumber>
    </recommendedName>
    <alternativeName>
        <fullName evidence="8">Arginyl-tRNA synthetase</fullName>
    </alternativeName>
</protein>
<dbReference type="CDD" id="cd00671">
    <property type="entry name" value="ArgRS_core"/>
    <property type="match status" value="1"/>
</dbReference>
<evidence type="ECO:0000313" key="15">
    <source>
        <dbReference type="EMBL" id="KAF1836380.1"/>
    </source>
</evidence>
<dbReference type="SMART" id="SM01016">
    <property type="entry name" value="Arg_tRNA_synt_N"/>
    <property type="match status" value="1"/>
</dbReference>
<keyword evidence="5 10" id="KW-0067">ATP-binding</keyword>
<dbReference type="InterPro" id="IPR035684">
    <property type="entry name" value="ArgRS_core"/>
</dbReference>
<dbReference type="EMBL" id="ML975274">
    <property type="protein sequence ID" value="KAF1836380.1"/>
    <property type="molecule type" value="Genomic_DNA"/>
</dbReference>
<feature type="coiled-coil region" evidence="11">
    <location>
        <begin position="345"/>
        <end position="382"/>
    </location>
</feature>
<keyword evidence="11" id="KW-0175">Coiled coil</keyword>
<keyword evidence="16" id="KW-1185">Reference proteome</keyword>
<dbReference type="InterPro" id="IPR001412">
    <property type="entry name" value="aa-tRNA-synth_I_CS"/>
</dbReference>
<evidence type="ECO:0000256" key="1">
    <source>
        <dbReference type="ARBA" id="ARBA00005594"/>
    </source>
</evidence>
<comment type="similarity">
    <text evidence="1 10">Belongs to the class-I aminoacyl-tRNA synthetase family.</text>
</comment>
<evidence type="ECO:0000256" key="3">
    <source>
        <dbReference type="ARBA" id="ARBA00022598"/>
    </source>
</evidence>
<evidence type="ECO:0000256" key="8">
    <source>
        <dbReference type="ARBA" id="ARBA00033033"/>
    </source>
</evidence>
<sequence length="752" mass="84573">MQQSLTNICRARLFFNSANTCRYRTVISAQHSDSTPHTPRISTPTTLPSRRQPHAVLQPFRVRTSTYGHGNFSSTRVQQSLQHYSQIDTPPFRPFQNLGASARSAARMEDLTNTLATLGLDKVPQEPNTYPALNPFDIYRSHITELLSQVSGVDKHIIYPTLAWTAKTEHGDLQLAVPALRLKKKDMKGFAQELADAFPESPLVEKPIVTNTSIGFFFKPETLTSIVLPMVLKSKENYGFNKNLGLKNPLDSSSGAKKMIVEFSSPNIAKPFHAGHLRSTIIGGFLANLYEGAGWDVVRMNYLGDWGKQYGVLALGFDLFGNEEELVKNPIGHLYDIYVKVSGIQHEEAARIKVLKAEVATLKEEGKDASGQEAEIKKIETEGIDEQARKYFKGMVDGEPKALGIWKRFRDLSIEKYKQTYARLNIRYDDYSGESQVKDESMDLAAKIMWEKKVCEDSEGAVIVDLTPHSKKLGKALVKKKDGTSLYLTRDIGAAIERLEKYQFDRMIYVVASQQDLHLAQLFKIEELMGRKDISEKCQHINFGMVLGMSTRKGTAKFLDDILRDVGDKMHEVMRTNENKYAQVRDPEQTADTLGISAVMVQDMKGKRINNYTFDMDRMTSFEGDTGPYLQYAHARLCSIYRKAVDSDPSLADLDLTSADLSLLKEDKAVELVRQLASWPDTFLNTIKTQEPTTVLTYLFKMAHALSSSYDHLQVVGSEKSVLVARLALYVAARQVLYNGMRVLGLSPVERM</sequence>
<evidence type="ECO:0000259" key="14">
    <source>
        <dbReference type="SMART" id="SM01016"/>
    </source>
</evidence>
<evidence type="ECO:0000256" key="12">
    <source>
        <dbReference type="SAM" id="MobiDB-lite"/>
    </source>
</evidence>
<dbReference type="Pfam" id="PF00750">
    <property type="entry name" value="tRNA-synt_1d"/>
    <property type="match status" value="1"/>
</dbReference>
<dbReference type="SMART" id="SM00836">
    <property type="entry name" value="DALR_1"/>
    <property type="match status" value="1"/>
</dbReference>
<evidence type="ECO:0000256" key="10">
    <source>
        <dbReference type="RuleBase" id="RU363038"/>
    </source>
</evidence>
<dbReference type="PANTHER" id="PTHR11956">
    <property type="entry name" value="ARGINYL-TRNA SYNTHETASE"/>
    <property type="match status" value="1"/>
</dbReference>
<dbReference type="NCBIfam" id="TIGR00456">
    <property type="entry name" value="argS"/>
    <property type="match status" value="1"/>
</dbReference>
<dbReference type="OrthoDB" id="68056at2759"/>
<dbReference type="PANTHER" id="PTHR11956:SF11">
    <property type="entry name" value="ARGININE--TRNA LIGASE, MITOCHONDRIAL-RELATED"/>
    <property type="match status" value="1"/>
</dbReference>
<dbReference type="GO" id="GO:0004814">
    <property type="term" value="F:arginine-tRNA ligase activity"/>
    <property type="evidence" value="ECO:0007669"/>
    <property type="project" value="UniProtKB-EC"/>
</dbReference>